<dbReference type="GO" id="GO:0005524">
    <property type="term" value="F:ATP binding"/>
    <property type="evidence" value="ECO:0007669"/>
    <property type="project" value="UniProtKB-KW"/>
</dbReference>
<protein>
    <recommendedName>
        <fullName evidence="7">Protein kinase domain-containing protein</fullName>
    </recommendedName>
</protein>
<dbReference type="Pfam" id="PF00069">
    <property type="entry name" value="Pkinase"/>
    <property type="match status" value="1"/>
</dbReference>
<evidence type="ECO:0000256" key="2">
    <source>
        <dbReference type="ARBA" id="ARBA00022741"/>
    </source>
</evidence>
<evidence type="ECO:0000256" key="5">
    <source>
        <dbReference type="SAM" id="MobiDB-lite"/>
    </source>
</evidence>
<dbReference type="Gene3D" id="1.10.510.10">
    <property type="entry name" value="Transferase(Phosphotransferase) domain 1"/>
    <property type="match status" value="1"/>
</dbReference>
<organism evidence="8 9">
    <name type="scientific">Hyalangium minutum</name>
    <dbReference type="NCBI Taxonomy" id="394096"/>
    <lineage>
        <taxon>Bacteria</taxon>
        <taxon>Pseudomonadati</taxon>
        <taxon>Myxococcota</taxon>
        <taxon>Myxococcia</taxon>
        <taxon>Myxococcales</taxon>
        <taxon>Cystobacterineae</taxon>
        <taxon>Archangiaceae</taxon>
        <taxon>Hyalangium</taxon>
    </lineage>
</organism>
<comment type="caution">
    <text evidence="8">The sequence shown here is derived from an EMBL/GenBank/DDBJ whole genome shotgun (WGS) entry which is preliminary data.</text>
</comment>
<dbReference type="InterPro" id="IPR000719">
    <property type="entry name" value="Prot_kinase_dom"/>
</dbReference>
<dbReference type="CDD" id="cd14014">
    <property type="entry name" value="STKc_PknB_like"/>
    <property type="match status" value="1"/>
</dbReference>
<evidence type="ECO:0000259" key="7">
    <source>
        <dbReference type="PROSITE" id="PS50011"/>
    </source>
</evidence>
<feature type="domain" description="Protein kinase" evidence="7">
    <location>
        <begin position="15"/>
        <end position="280"/>
    </location>
</feature>
<accession>A0A085WR75</accession>
<keyword evidence="3" id="KW-0418">Kinase</keyword>
<dbReference type="STRING" id="394096.DB31_5230"/>
<dbReference type="AlphaFoldDB" id="A0A085WR75"/>
<dbReference type="Proteomes" id="UP000028725">
    <property type="component" value="Unassembled WGS sequence"/>
</dbReference>
<dbReference type="OrthoDB" id="5523198at2"/>
<dbReference type="InterPro" id="IPR011009">
    <property type="entry name" value="Kinase-like_dom_sf"/>
</dbReference>
<dbReference type="PANTHER" id="PTHR43289:SF34">
    <property type="entry name" value="SERINE_THREONINE-PROTEIN KINASE YBDM-RELATED"/>
    <property type="match status" value="1"/>
</dbReference>
<dbReference type="SMART" id="SM00220">
    <property type="entry name" value="S_TKc"/>
    <property type="match status" value="1"/>
</dbReference>
<dbReference type="RefSeq" id="WP_044184941.1">
    <property type="nucleotide sequence ID" value="NZ_JMCB01000003.1"/>
</dbReference>
<evidence type="ECO:0000256" key="4">
    <source>
        <dbReference type="ARBA" id="ARBA00022840"/>
    </source>
</evidence>
<dbReference type="EMBL" id="JMCB01000003">
    <property type="protein sequence ID" value="KFE70188.1"/>
    <property type="molecule type" value="Genomic_DNA"/>
</dbReference>
<feature type="transmembrane region" description="Helical" evidence="6">
    <location>
        <begin position="352"/>
        <end position="374"/>
    </location>
</feature>
<name>A0A085WR75_9BACT</name>
<evidence type="ECO:0000256" key="6">
    <source>
        <dbReference type="SAM" id="Phobius"/>
    </source>
</evidence>
<dbReference type="GO" id="GO:0004674">
    <property type="term" value="F:protein serine/threonine kinase activity"/>
    <property type="evidence" value="ECO:0007669"/>
    <property type="project" value="TreeGrafter"/>
</dbReference>
<keyword evidence="6" id="KW-0812">Transmembrane</keyword>
<sequence length="499" mass="54474">MAREVPAVGSTVGSWLILERMDSGSFGVVFLARRSEAPESPPVALKTAKMPNDARFEREAELLQRCPHPSIPRFEDTGLWTGSDDCQYPYLVMEAVRGRSLYDWFQERQRSNRDVLKVTAQLADALATAHARGAIHRDIKGGNIRVTAEGRAVLLDWGSGWFAGAEPLTDTPAPPGTTAYRSPEQRRFSYCFRMDMEARWQSSVSDDLYSLGVALYRLVTGKYLPPLTDGGEPMDQLEVPAPSALATVCPELEAIILRLLSENRRARGSAEQLARECALLAQAENSELDRTIVPTPSAMPTEAGDRFSSEPPPYSSEPLSEDSPSPGPIASRQPAPATKEEPRPSRHTVPVWFTWASASMIGGLVVALVLLPFLKASSPTHQDTPSTPQPVPWLATPEEIAQFAPDAGVGDEALTNVQDVPKAVVPTLLSLGRPMPSKPFPGQRRPPCVPRIEREIVGGCWMGPFKDQEPPCGERMFDYQGACFVASYDQSPQPTSGTP</sequence>
<keyword evidence="2" id="KW-0547">Nucleotide-binding</keyword>
<dbReference type="PROSITE" id="PS50011">
    <property type="entry name" value="PROTEIN_KINASE_DOM"/>
    <property type="match status" value="1"/>
</dbReference>
<feature type="region of interest" description="Disordered" evidence="5">
    <location>
        <begin position="289"/>
        <end position="346"/>
    </location>
</feature>
<keyword evidence="6" id="KW-0472">Membrane</keyword>
<dbReference type="PANTHER" id="PTHR43289">
    <property type="entry name" value="MITOGEN-ACTIVATED PROTEIN KINASE KINASE KINASE 20-RELATED"/>
    <property type="match status" value="1"/>
</dbReference>
<keyword evidence="4" id="KW-0067">ATP-binding</keyword>
<gene>
    <name evidence="8" type="ORF">DB31_5230</name>
</gene>
<dbReference type="SUPFAM" id="SSF56112">
    <property type="entry name" value="Protein kinase-like (PK-like)"/>
    <property type="match status" value="1"/>
</dbReference>
<keyword evidence="6" id="KW-1133">Transmembrane helix</keyword>
<evidence type="ECO:0000256" key="1">
    <source>
        <dbReference type="ARBA" id="ARBA00022679"/>
    </source>
</evidence>
<evidence type="ECO:0000256" key="3">
    <source>
        <dbReference type="ARBA" id="ARBA00022777"/>
    </source>
</evidence>
<reference evidence="8 9" key="1">
    <citation type="submission" date="2014-04" db="EMBL/GenBank/DDBJ databases">
        <title>Genome assembly of Hyalangium minutum DSM 14724.</title>
        <authorList>
            <person name="Sharma G."/>
            <person name="Subramanian S."/>
        </authorList>
    </citation>
    <scope>NUCLEOTIDE SEQUENCE [LARGE SCALE GENOMIC DNA]</scope>
    <source>
        <strain evidence="8 9">DSM 14724</strain>
    </source>
</reference>
<keyword evidence="9" id="KW-1185">Reference proteome</keyword>
<evidence type="ECO:0000313" key="8">
    <source>
        <dbReference type="EMBL" id="KFE70188.1"/>
    </source>
</evidence>
<evidence type="ECO:0000313" key="9">
    <source>
        <dbReference type="Proteomes" id="UP000028725"/>
    </source>
</evidence>
<proteinExistence type="predicted"/>
<keyword evidence="1" id="KW-0808">Transferase</keyword>